<dbReference type="RefSeq" id="WP_148456160.1">
    <property type="nucleotide sequence ID" value="NZ_VSDO01000005.1"/>
</dbReference>
<organism evidence="1 2">
    <name type="scientific">Paenibacillus faecis</name>
    <dbReference type="NCBI Taxonomy" id="862114"/>
    <lineage>
        <taxon>Bacteria</taxon>
        <taxon>Bacillati</taxon>
        <taxon>Bacillota</taxon>
        <taxon>Bacilli</taxon>
        <taxon>Bacillales</taxon>
        <taxon>Paenibacillaceae</taxon>
        <taxon>Paenibacillus</taxon>
    </lineage>
</organism>
<dbReference type="Proteomes" id="UP000325218">
    <property type="component" value="Unassembled WGS sequence"/>
</dbReference>
<dbReference type="InterPro" id="IPR016187">
    <property type="entry name" value="CTDL_fold"/>
</dbReference>
<keyword evidence="2" id="KW-1185">Reference proteome</keyword>
<dbReference type="OrthoDB" id="4050476at2"/>
<dbReference type="Gene3D" id="3.90.1580.10">
    <property type="entry name" value="paralog of FGE (formylglycine-generating enzyme)"/>
    <property type="match status" value="1"/>
</dbReference>
<comment type="caution">
    <text evidence="1">The sequence shown here is derived from an EMBL/GenBank/DDBJ whole genome shotgun (WGS) entry which is preliminary data.</text>
</comment>
<reference evidence="1 2" key="1">
    <citation type="submission" date="2019-08" db="EMBL/GenBank/DDBJ databases">
        <title>Genome sequencing of Paenibacillus faecis DSM 23593(T).</title>
        <authorList>
            <person name="Kook J.-K."/>
            <person name="Park S.-N."/>
            <person name="Lim Y.K."/>
        </authorList>
    </citation>
    <scope>NUCLEOTIDE SEQUENCE [LARGE SCALE GENOMIC DNA]</scope>
    <source>
        <strain evidence="1 2">DSM 23593</strain>
    </source>
</reference>
<protein>
    <submittedName>
        <fullName evidence="1">Uncharacterized protein</fullName>
    </submittedName>
</protein>
<evidence type="ECO:0000313" key="1">
    <source>
        <dbReference type="EMBL" id="TYA10490.1"/>
    </source>
</evidence>
<sequence length="342" mass="39409">MITQRRAEWNNTSRPEKERFMRELEGSLPEGFSFRGIERFERYGQCLETGVFTYKGSEFLWVPGDEVTLGWSTDQWPGDMDQATLDDLLTGLKAMGLDASEAARVLQEQMSPPRKAVIGAMLVERSPRSTGWTQVTEPELDPELHAEIRQQLPLFNESTSLSYEVYESYRLERDGERIRIHLFDYTADFAEWSASHLEKPFSILTEDEWEYLYGGGSRTLFPWGDSFDYTMKVGHFGELDRPEMTVFNLEEGDEKRPYDLELPNGFGLCFLGDPYRVELVVSPEGVASGKGGDGGCNICGGMGIFWGYLPVATYYRDLKENELDWVDRLDYLHFRRILRLQR</sequence>
<dbReference type="InterPro" id="IPR042095">
    <property type="entry name" value="SUMF_sf"/>
</dbReference>
<proteinExistence type="predicted"/>
<gene>
    <name evidence="1" type="ORF">FRY98_21995</name>
</gene>
<dbReference type="AlphaFoldDB" id="A0A5D0CLT0"/>
<name>A0A5D0CLT0_9BACL</name>
<accession>A0A5D0CLT0</accession>
<dbReference type="SUPFAM" id="SSF56436">
    <property type="entry name" value="C-type lectin-like"/>
    <property type="match status" value="1"/>
</dbReference>
<dbReference type="EMBL" id="VSDO01000005">
    <property type="protein sequence ID" value="TYA10490.1"/>
    <property type="molecule type" value="Genomic_DNA"/>
</dbReference>
<evidence type="ECO:0000313" key="2">
    <source>
        <dbReference type="Proteomes" id="UP000325218"/>
    </source>
</evidence>